<gene>
    <name evidence="2" type="ORF">UNSW2_1833</name>
</gene>
<organism evidence="2 3">
    <name type="scientific">Campylobacter concisus UNSW2</name>
    <dbReference type="NCBI Taxonomy" id="1242965"/>
    <lineage>
        <taxon>Bacteria</taxon>
        <taxon>Pseudomonadati</taxon>
        <taxon>Campylobacterota</taxon>
        <taxon>Epsilonproteobacteria</taxon>
        <taxon>Campylobacterales</taxon>
        <taxon>Campylobacteraceae</taxon>
        <taxon>Campylobacter</taxon>
    </lineage>
</organism>
<comment type="caution">
    <text evidence="2">The sequence shown here is derived from an EMBL/GenBank/DDBJ whole genome shotgun (WGS) entry which is preliminary data.</text>
</comment>
<evidence type="ECO:0000313" key="2">
    <source>
        <dbReference type="EMBL" id="ERJ30952.1"/>
    </source>
</evidence>
<dbReference type="PATRIC" id="fig|1242965.3.peg.1925"/>
<reference evidence="2 3" key="1">
    <citation type="journal article" date="2013" name="BMC Genomics">
        <title>Comparative genomics of Campylobacter concisus isolates reveals genetic diversity and provides insights into disease association.</title>
        <authorList>
            <person name="Deshpande N.P."/>
            <person name="Kaakoush N.O."/>
            <person name="Wilkins M.R."/>
            <person name="Mitchell H.M."/>
        </authorList>
    </citation>
    <scope>NUCLEOTIDE SEQUENCE [LARGE SCALE GENOMIC DNA]</scope>
    <source>
        <strain evidence="2 3">UNSW2</strain>
    </source>
</reference>
<feature type="transmembrane region" description="Helical" evidence="1">
    <location>
        <begin position="29"/>
        <end position="48"/>
    </location>
</feature>
<dbReference type="EMBL" id="ANNJ01000026">
    <property type="protein sequence ID" value="ERJ30952.1"/>
    <property type="molecule type" value="Genomic_DNA"/>
</dbReference>
<evidence type="ECO:0000256" key="1">
    <source>
        <dbReference type="SAM" id="Phobius"/>
    </source>
</evidence>
<evidence type="ECO:0000313" key="3">
    <source>
        <dbReference type="Proteomes" id="UP000016625"/>
    </source>
</evidence>
<name>U2FK01_9BACT</name>
<proteinExistence type="predicted"/>
<accession>U2FK01</accession>
<keyword evidence="1" id="KW-0812">Transmembrane</keyword>
<keyword evidence="1" id="KW-0472">Membrane</keyword>
<protein>
    <submittedName>
        <fullName evidence="2">Uncharacterized protein</fullName>
    </submittedName>
</protein>
<sequence length="50" mass="5897">MKFDFKLRVLVLQSLKSLAFLKIIFIKKIGVDLANFIYLACLNAYFILYH</sequence>
<dbReference type="Proteomes" id="UP000016625">
    <property type="component" value="Unassembled WGS sequence"/>
</dbReference>
<dbReference type="AlphaFoldDB" id="U2FK01"/>
<keyword evidence="1" id="KW-1133">Transmembrane helix</keyword>